<dbReference type="GO" id="GO:0005524">
    <property type="term" value="F:ATP binding"/>
    <property type="evidence" value="ECO:0007669"/>
    <property type="project" value="UniProtKB-UniRule"/>
</dbReference>
<evidence type="ECO:0000259" key="9">
    <source>
        <dbReference type="Pfam" id="PF01883"/>
    </source>
</evidence>
<dbReference type="Gene3D" id="3.40.50.300">
    <property type="entry name" value="P-loop containing nucleotide triphosphate hydrolases"/>
    <property type="match status" value="1"/>
</dbReference>
<dbReference type="Pfam" id="PF10609">
    <property type="entry name" value="ParA"/>
    <property type="match status" value="1"/>
</dbReference>
<dbReference type="InterPro" id="IPR019591">
    <property type="entry name" value="Mrp/NBP35_ATP-bd"/>
</dbReference>
<evidence type="ECO:0000256" key="2">
    <source>
        <dbReference type="ARBA" id="ARBA00008205"/>
    </source>
</evidence>
<comment type="caution">
    <text evidence="10">The sequence shown here is derived from an EMBL/GenBank/DDBJ whole genome shotgun (WGS) entry which is preliminary data.</text>
</comment>
<evidence type="ECO:0000256" key="1">
    <source>
        <dbReference type="ARBA" id="ARBA00007352"/>
    </source>
</evidence>
<evidence type="ECO:0000256" key="7">
    <source>
        <dbReference type="ARBA" id="ARBA00023014"/>
    </source>
</evidence>
<dbReference type="GO" id="GO:0016226">
    <property type="term" value="P:iron-sulfur cluster assembly"/>
    <property type="evidence" value="ECO:0007669"/>
    <property type="project" value="InterPro"/>
</dbReference>
<keyword evidence="6 8" id="KW-0408">Iron</keyword>
<dbReference type="PROSITE" id="PS01215">
    <property type="entry name" value="MRP"/>
    <property type="match status" value="1"/>
</dbReference>
<dbReference type="Gene3D" id="3.30.300.130">
    <property type="entry name" value="Fe-S cluster assembly (FSCA)"/>
    <property type="match status" value="1"/>
</dbReference>
<keyword evidence="8" id="KW-0378">Hydrolase</keyword>
<protein>
    <recommendedName>
        <fullName evidence="8">Iron-sulfur cluster carrier protein</fullName>
    </recommendedName>
</protein>
<evidence type="ECO:0000256" key="8">
    <source>
        <dbReference type="HAMAP-Rule" id="MF_02040"/>
    </source>
</evidence>
<dbReference type="Pfam" id="PF01883">
    <property type="entry name" value="FeS_assembly_P"/>
    <property type="match status" value="1"/>
</dbReference>
<gene>
    <name evidence="10" type="ORF">C5Y98_22250</name>
</gene>
<dbReference type="HAMAP" id="MF_02040">
    <property type="entry name" value="Mrp_NBP35"/>
    <property type="match status" value="1"/>
</dbReference>
<feature type="domain" description="MIP18 family-like" evidence="9">
    <location>
        <begin position="5"/>
        <end position="76"/>
    </location>
</feature>
<dbReference type="InterPro" id="IPR034904">
    <property type="entry name" value="FSCA_dom_sf"/>
</dbReference>
<dbReference type="RefSeq" id="WP_105357553.1">
    <property type="nucleotide sequence ID" value="NZ_PUIB01000022.1"/>
</dbReference>
<dbReference type="GO" id="GO:0046872">
    <property type="term" value="F:metal ion binding"/>
    <property type="evidence" value="ECO:0007669"/>
    <property type="project" value="UniProtKB-KW"/>
</dbReference>
<dbReference type="Proteomes" id="UP000239388">
    <property type="component" value="Unassembled WGS sequence"/>
</dbReference>
<evidence type="ECO:0000256" key="4">
    <source>
        <dbReference type="ARBA" id="ARBA00022741"/>
    </source>
</evidence>
<dbReference type="FunFam" id="3.40.50.300:FF:001119">
    <property type="entry name" value="Iron-sulfur cluster carrier protein"/>
    <property type="match status" value="1"/>
</dbReference>
<comment type="similarity">
    <text evidence="2">In the C-terminal section; belongs to the Mrp/NBP35 ATP-binding proteins family.</text>
</comment>
<keyword evidence="5 8" id="KW-0067">ATP-binding</keyword>
<accession>A0A2S8FCV5</accession>
<keyword evidence="7 8" id="KW-0411">Iron-sulfur</keyword>
<comment type="similarity">
    <text evidence="8">Belongs to the Mrp/NBP35 ATP-binding proteins family.</text>
</comment>
<keyword evidence="4 8" id="KW-0547">Nucleotide-binding</keyword>
<dbReference type="InterPro" id="IPR044304">
    <property type="entry name" value="NUBPL-like"/>
</dbReference>
<dbReference type="PANTHER" id="PTHR42961">
    <property type="entry name" value="IRON-SULFUR PROTEIN NUBPL"/>
    <property type="match status" value="1"/>
</dbReference>
<dbReference type="OrthoDB" id="9809679at2"/>
<name>A0A2S8FCV5_9BACT</name>
<evidence type="ECO:0000313" key="10">
    <source>
        <dbReference type="EMBL" id="PQO29985.1"/>
    </source>
</evidence>
<dbReference type="SUPFAM" id="SSF52540">
    <property type="entry name" value="P-loop containing nucleoside triphosphate hydrolases"/>
    <property type="match status" value="1"/>
</dbReference>
<evidence type="ECO:0000256" key="5">
    <source>
        <dbReference type="ARBA" id="ARBA00022840"/>
    </source>
</evidence>
<dbReference type="GO" id="GO:0051539">
    <property type="term" value="F:4 iron, 4 sulfur cluster binding"/>
    <property type="evidence" value="ECO:0007669"/>
    <property type="project" value="TreeGrafter"/>
</dbReference>
<proteinExistence type="inferred from homology"/>
<dbReference type="EMBL" id="PUIB01000022">
    <property type="protein sequence ID" value="PQO29985.1"/>
    <property type="molecule type" value="Genomic_DNA"/>
</dbReference>
<dbReference type="PANTHER" id="PTHR42961:SF2">
    <property type="entry name" value="IRON-SULFUR PROTEIN NUBPL"/>
    <property type="match status" value="1"/>
</dbReference>
<evidence type="ECO:0000313" key="11">
    <source>
        <dbReference type="Proteomes" id="UP000239388"/>
    </source>
</evidence>
<organism evidence="10 11">
    <name type="scientific">Blastopirellula marina</name>
    <dbReference type="NCBI Taxonomy" id="124"/>
    <lineage>
        <taxon>Bacteria</taxon>
        <taxon>Pseudomonadati</taxon>
        <taxon>Planctomycetota</taxon>
        <taxon>Planctomycetia</taxon>
        <taxon>Pirellulales</taxon>
        <taxon>Pirellulaceae</taxon>
        <taxon>Blastopirellula</taxon>
    </lineage>
</organism>
<dbReference type="SUPFAM" id="SSF117916">
    <property type="entry name" value="Fe-S cluster assembly (FSCA) domain-like"/>
    <property type="match status" value="1"/>
</dbReference>
<dbReference type="InterPro" id="IPR002744">
    <property type="entry name" value="MIP18-like"/>
</dbReference>
<comment type="function">
    <text evidence="8">Binds and transfers iron-sulfur (Fe-S) clusters to target apoproteins. Can hydrolyze ATP.</text>
</comment>
<feature type="binding site" evidence="8">
    <location>
        <begin position="104"/>
        <end position="111"/>
    </location>
    <ligand>
        <name>ATP</name>
        <dbReference type="ChEBI" id="CHEBI:30616"/>
    </ligand>
</feature>
<dbReference type="InterPro" id="IPR033756">
    <property type="entry name" value="YlxH/NBP35"/>
</dbReference>
<evidence type="ECO:0000256" key="6">
    <source>
        <dbReference type="ARBA" id="ARBA00023004"/>
    </source>
</evidence>
<dbReference type="GO" id="GO:0016887">
    <property type="term" value="F:ATP hydrolysis activity"/>
    <property type="evidence" value="ECO:0007669"/>
    <property type="project" value="UniProtKB-UniRule"/>
</dbReference>
<dbReference type="CDD" id="cd02037">
    <property type="entry name" value="Mrp_NBP35"/>
    <property type="match status" value="1"/>
</dbReference>
<reference evidence="10 11" key="1">
    <citation type="submission" date="2018-02" db="EMBL/GenBank/DDBJ databases">
        <title>Comparative genomes isolates from brazilian mangrove.</title>
        <authorList>
            <person name="Araujo J.E."/>
            <person name="Taketani R.G."/>
            <person name="Silva M.C.P."/>
            <person name="Loureco M.V."/>
            <person name="Andreote F.D."/>
        </authorList>
    </citation>
    <scope>NUCLEOTIDE SEQUENCE [LARGE SCALE GENOMIC DNA]</scope>
    <source>
        <strain evidence="10 11">NAP PRIS-MGV</strain>
    </source>
</reference>
<sequence>MADVQQIIKALEGIKDPLSGRSITTTDQVKEIDLQGTKVSFILELTTHSAPLWQETKQLVHDTLQKAIPELTEIEIELKEHQRKTEPIGQIGLMARSVIAVGSGKGGVGKSTVASCLAYALKKAGAKVGLMDADVYGPSVPHLLGVSGRPEVIEKKIQPREVDGMKVISIGLLVEPDEAVIWRGPMLHGAITQFLRDTNWGQLDYLIIDMPPGTGDIALTLSQLLPLTGSVVVCTPQEVALLDAIKAISMFRKVKIPVLGLVENMSGFVCPDTGKEWDIFGRGGAKKKAEELNVPFLGDVPITISIREDGDAGKTAHVLENEVTAPRFEQIAYNLVKQLADSAAEKPPMPTLTVL</sequence>
<dbReference type="InterPro" id="IPR000808">
    <property type="entry name" value="Mrp-like_CS"/>
</dbReference>
<keyword evidence="3 8" id="KW-0479">Metal-binding</keyword>
<comment type="similarity">
    <text evidence="1">In the N-terminal section; belongs to the MIP18 family.</text>
</comment>
<comment type="subunit">
    <text evidence="8">Homodimer.</text>
</comment>
<dbReference type="InterPro" id="IPR027417">
    <property type="entry name" value="P-loop_NTPase"/>
</dbReference>
<dbReference type="AlphaFoldDB" id="A0A2S8FCV5"/>
<dbReference type="GO" id="GO:0140663">
    <property type="term" value="F:ATP-dependent FeS chaperone activity"/>
    <property type="evidence" value="ECO:0007669"/>
    <property type="project" value="InterPro"/>
</dbReference>
<evidence type="ECO:0000256" key="3">
    <source>
        <dbReference type="ARBA" id="ARBA00022723"/>
    </source>
</evidence>